<protein>
    <recommendedName>
        <fullName evidence="3">STAS domain-containing protein</fullName>
    </recommendedName>
</protein>
<evidence type="ECO:0000313" key="2">
    <source>
        <dbReference type="Proteomes" id="UP001524642"/>
    </source>
</evidence>
<name>A0ABT1X132_9PROT</name>
<organism evidence="1 2">
    <name type="scientific">Roseomonas populi</name>
    <dbReference type="NCBI Taxonomy" id="3121582"/>
    <lineage>
        <taxon>Bacteria</taxon>
        <taxon>Pseudomonadati</taxon>
        <taxon>Pseudomonadota</taxon>
        <taxon>Alphaproteobacteria</taxon>
        <taxon>Acetobacterales</taxon>
        <taxon>Roseomonadaceae</taxon>
        <taxon>Roseomonas</taxon>
    </lineage>
</organism>
<reference evidence="1 2" key="1">
    <citation type="submission" date="2022-06" db="EMBL/GenBank/DDBJ databases">
        <title>Roseomonas CN29.</title>
        <authorList>
            <person name="Cheng Y."/>
            <person name="He X."/>
        </authorList>
    </citation>
    <scope>NUCLEOTIDE SEQUENCE [LARGE SCALE GENOMIC DNA]</scope>
    <source>
        <strain evidence="1 2">CN29</strain>
    </source>
</reference>
<dbReference type="RefSeq" id="WP_257715172.1">
    <property type="nucleotide sequence ID" value="NZ_JANJOU010000003.1"/>
</dbReference>
<accession>A0ABT1X132</accession>
<comment type="caution">
    <text evidence="1">The sequence shown here is derived from an EMBL/GenBank/DDBJ whole genome shotgun (WGS) entry which is preliminary data.</text>
</comment>
<keyword evidence="2" id="KW-1185">Reference proteome</keyword>
<sequence length="80" mass="8363">MSVRLDGDAIRLDGPARVEDAEPLLALLHEGPGRTVDLDGAGPLHAAVVQVLLALRPPVRGTPADPFDARWLLPLLGPGS</sequence>
<proteinExistence type="predicted"/>
<dbReference type="Proteomes" id="UP001524642">
    <property type="component" value="Unassembled WGS sequence"/>
</dbReference>
<evidence type="ECO:0008006" key="3">
    <source>
        <dbReference type="Google" id="ProtNLM"/>
    </source>
</evidence>
<gene>
    <name evidence="1" type="ORF">NRP21_05490</name>
</gene>
<evidence type="ECO:0000313" key="1">
    <source>
        <dbReference type="EMBL" id="MCR0981496.1"/>
    </source>
</evidence>
<dbReference type="EMBL" id="JANJOU010000003">
    <property type="protein sequence ID" value="MCR0981496.1"/>
    <property type="molecule type" value="Genomic_DNA"/>
</dbReference>